<name>A0A482MA69_ECOLX</name>
<proteinExistence type="predicted"/>
<sequence length="67" mass="7381">MRVNHRRRDVGMAEQILHGSNVVTAAEQGRRERVAEGVRCGGLRDACLFYGALLQIVGGDKLIIPFC</sequence>
<dbReference type="EMBL" id="MK134376">
    <property type="protein sequence ID" value="QBQ69886.1"/>
    <property type="molecule type" value="Genomic_DNA"/>
</dbReference>
<geneLocation type="plasmid" evidence="1">
    <name>p47EC</name>
</geneLocation>
<keyword evidence="1" id="KW-0614">Plasmid</keyword>
<dbReference type="AlphaFoldDB" id="A0A482MA69"/>
<organism evidence="1">
    <name type="scientific">Escherichia coli</name>
    <dbReference type="NCBI Taxonomy" id="562"/>
    <lineage>
        <taxon>Bacteria</taxon>
        <taxon>Pseudomonadati</taxon>
        <taxon>Pseudomonadota</taxon>
        <taxon>Gammaproteobacteria</taxon>
        <taxon>Enterobacterales</taxon>
        <taxon>Enterobacteriaceae</taxon>
        <taxon>Escherichia</taxon>
    </lineage>
</organism>
<reference evidence="1" key="1">
    <citation type="submission" date="2018-11" db="EMBL/GenBank/DDBJ databases">
        <title>Emergence of plasmid-mediated tetracycline resistance in animals and humans.</title>
        <authorList>
            <person name="He T."/>
            <person name="Wang R."/>
            <person name="Liu D."/>
            <person name="Walsh T.R."/>
            <person name="Zhang R."/>
            <person name="Lv Y."/>
            <person name="Ke Y."/>
            <person name="Ji Q."/>
            <person name="Wei R."/>
            <person name="Liu Z."/>
            <person name="Shen Y."/>
            <person name="Sun L."/>
            <person name="Lei L."/>
            <person name="Lv Z."/>
            <person name="Li Y."/>
            <person name="Pang M."/>
            <person name="Wang L."/>
            <person name="Sun Q."/>
            <person name="Shen Z."/>
            <person name="Wang S."/>
            <person name="Chen G."/>
            <person name="Wu C."/>
            <person name="Shen J."/>
            <person name="Wang Y."/>
        </authorList>
    </citation>
    <scope>NUCLEOTIDE SEQUENCE</scope>
    <source>
        <strain evidence="1">47EC</strain>
        <plasmid evidence="1">p47EC</plasmid>
    </source>
</reference>
<evidence type="ECO:0000313" key="1">
    <source>
        <dbReference type="EMBL" id="QBQ69886.1"/>
    </source>
</evidence>
<accession>A0A482MA69</accession>
<protein>
    <submittedName>
        <fullName evidence="1">Uncharacterized protein</fullName>
    </submittedName>
</protein>